<evidence type="ECO:0000313" key="1">
    <source>
        <dbReference type="EnsemblPlants" id="AVESA.00010b.r2.7DG1397450.1.CDS"/>
    </source>
</evidence>
<reference evidence="1" key="2">
    <citation type="submission" date="2025-09" db="UniProtKB">
        <authorList>
            <consortium name="EnsemblPlants"/>
        </authorList>
    </citation>
    <scope>IDENTIFICATION</scope>
</reference>
<dbReference type="EnsemblPlants" id="AVESA.00010b.r2.7DG1397450.1">
    <property type="protein sequence ID" value="AVESA.00010b.r2.7DG1397450.1.CDS"/>
    <property type="gene ID" value="AVESA.00010b.r2.7DG1397450"/>
</dbReference>
<protein>
    <submittedName>
        <fullName evidence="1">Uncharacterized protein</fullName>
    </submittedName>
</protein>
<evidence type="ECO:0000313" key="2">
    <source>
        <dbReference type="Proteomes" id="UP001732700"/>
    </source>
</evidence>
<name>A0ACD6AJQ7_AVESA</name>
<proteinExistence type="predicted"/>
<organism evidence="1 2">
    <name type="scientific">Avena sativa</name>
    <name type="common">Oat</name>
    <dbReference type="NCBI Taxonomy" id="4498"/>
    <lineage>
        <taxon>Eukaryota</taxon>
        <taxon>Viridiplantae</taxon>
        <taxon>Streptophyta</taxon>
        <taxon>Embryophyta</taxon>
        <taxon>Tracheophyta</taxon>
        <taxon>Spermatophyta</taxon>
        <taxon>Magnoliopsida</taxon>
        <taxon>Liliopsida</taxon>
        <taxon>Poales</taxon>
        <taxon>Poaceae</taxon>
        <taxon>BOP clade</taxon>
        <taxon>Pooideae</taxon>
        <taxon>Poodae</taxon>
        <taxon>Poeae</taxon>
        <taxon>Poeae Chloroplast Group 1 (Aveneae type)</taxon>
        <taxon>Aveninae</taxon>
        <taxon>Avena</taxon>
    </lineage>
</organism>
<accession>A0ACD6AJQ7</accession>
<reference evidence="1" key="1">
    <citation type="submission" date="2021-05" db="EMBL/GenBank/DDBJ databases">
        <authorList>
            <person name="Scholz U."/>
            <person name="Mascher M."/>
            <person name="Fiebig A."/>
        </authorList>
    </citation>
    <scope>NUCLEOTIDE SEQUENCE [LARGE SCALE GENOMIC DNA]</scope>
</reference>
<sequence length="116" mass="13053">MMTRRRSMAEPKTKKITTRSYLTWSSEMDMALLSVLDEHHNNGDHAQNGWKPHVYIEESPEVPTKRQRTGDAILSMIGKMSTSFDDAMKATEPLPMPKVTPPAEILAALEKVDGLE</sequence>
<dbReference type="Proteomes" id="UP001732700">
    <property type="component" value="Chromosome 7D"/>
</dbReference>
<keyword evidence="2" id="KW-1185">Reference proteome</keyword>